<dbReference type="Gene3D" id="3.40.190.10">
    <property type="entry name" value="Periplasmic binding protein-like II"/>
    <property type="match status" value="1"/>
</dbReference>
<dbReference type="GO" id="GO:0042884">
    <property type="term" value="P:microcin transport"/>
    <property type="evidence" value="ECO:0007669"/>
    <property type="project" value="TreeGrafter"/>
</dbReference>
<gene>
    <name evidence="3" type="ORF">H4O21_04485</name>
</gene>
<evidence type="ECO:0000313" key="4">
    <source>
        <dbReference type="Proteomes" id="UP000565262"/>
    </source>
</evidence>
<dbReference type="PANTHER" id="PTHR30290">
    <property type="entry name" value="PERIPLASMIC BINDING COMPONENT OF ABC TRANSPORTER"/>
    <property type="match status" value="1"/>
</dbReference>
<accession>A0A839IMZ2</accession>
<evidence type="ECO:0000256" key="1">
    <source>
        <dbReference type="ARBA" id="ARBA00022729"/>
    </source>
</evidence>
<dbReference type="GO" id="GO:0015833">
    <property type="term" value="P:peptide transport"/>
    <property type="evidence" value="ECO:0007669"/>
    <property type="project" value="TreeGrafter"/>
</dbReference>
<dbReference type="RefSeq" id="WP_182807657.1">
    <property type="nucleotide sequence ID" value="NZ_JACJFM010000004.1"/>
</dbReference>
<dbReference type="EMBL" id="JACJFM010000004">
    <property type="protein sequence ID" value="MBB1485869.1"/>
    <property type="molecule type" value="Genomic_DNA"/>
</dbReference>
<dbReference type="Pfam" id="PF00496">
    <property type="entry name" value="SBP_bac_5"/>
    <property type="match status" value="1"/>
</dbReference>
<sequence length="606" mass="68974">MPLKQTIRKWASTGSVCVFLTISGVIAGIDISQAATPQHGLAMHGELKYPADFTHFDYVNPDAPKGGVFRQSALGSYDSLNPFIIKGVPASGIGLIYDTLLEASSDEHFSKYGLLAKTVTLADDNSWVEFELNPAAKFHDGHPVTAEDVIFTFTTLMKDGRPFYRAYYADIAEITQDGDHKIRFNFKTTENGELPLIIGQIPILPAHYWKDKDFTRTTLDAPLGSGPYKVGKIDSGRSITYTRNPDYWAKDLPLNRGRYNFDEIIYDYYRDSTVALEAFKAGDLNFRRENSSKFWATAYNSPAVKDGRIIKEEIRHQNPTGMQAFIFNLRRDTFKDIRVRKALNLAFDFEWTNKNLFYGAYHRTNSYFSNSELASSGLPSADELKLLEPFRDQLDPALFTTPFELVKTKGDGKNRQQLRQASKLLKEAGWNVVDGKRVDTSGKPVTIEMLMYDSTFERVVNPIRKNLERLGITLNLRVVDTTQYINRLRSFDFDMTTTVIGQSNNPGNEQREFWHSEYANKPDSSNYIGIQNPVVDALVEKVITAKDRTSLITATRALDRVLLSGYYLIPQWNLPAFRVAYWHQLKHPENNPPYSLATDTWWSEEK</sequence>
<dbReference type="SUPFAM" id="SSF53850">
    <property type="entry name" value="Periplasmic binding protein-like II"/>
    <property type="match status" value="1"/>
</dbReference>
<reference evidence="3 4" key="1">
    <citation type="submission" date="2020-08" db="EMBL/GenBank/DDBJ databases">
        <title>Oceanospirillum sp. nov. isolated from marine sediment.</title>
        <authorList>
            <person name="Ji X."/>
        </authorList>
    </citation>
    <scope>NUCLEOTIDE SEQUENCE [LARGE SCALE GENOMIC DNA]</scope>
    <source>
        <strain evidence="3 4">D5</strain>
    </source>
</reference>
<dbReference type="PIRSF" id="PIRSF002741">
    <property type="entry name" value="MppA"/>
    <property type="match status" value="1"/>
</dbReference>
<dbReference type="InterPro" id="IPR039424">
    <property type="entry name" value="SBP_5"/>
</dbReference>
<dbReference type="Proteomes" id="UP000565262">
    <property type="component" value="Unassembled WGS sequence"/>
</dbReference>
<dbReference type="GO" id="GO:0043190">
    <property type="term" value="C:ATP-binding cassette (ABC) transporter complex"/>
    <property type="evidence" value="ECO:0007669"/>
    <property type="project" value="InterPro"/>
</dbReference>
<dbReference type="InterPro" id="IPR000914">
    <property type="entry name" value="SBP_5_dom"/>
</dbReference>
<keyword evidence="1" id="KW-0732">Signal</keyword>
<evidence type="ECO:0000259" key="2">
    <source>
        <dbReference type="Pfam" id="PF00496"/>
    </source>
</evidence>
<name>A0A839IMZ2_9GAMM</name>
<dbReference type="GO" id="GO:0030288">
    <property type="term" value="C:outer membrane-bounded periplasmic space"/>
    <property type="evidence" value="ECO:0007669"/>
    <property type="project" value="TreeGrafter"/>
</dbReference>
<organism evidence="3 4">
    <name type="scientific">Oceanospirillum sediminis</name>
    <dbReference type="NCBI Taxonomy" id="2760088"/>
    <lineage>
        <taxon>Bacteria</taxon>
        <taxon>Pseudomonadati</taxon>
        <taxon>Pseudomonadota</taxon>
        <taxon>Gammaproteobacteria</taxon>
        <taxon>Oceanospirillales</taxon>
        <taxon>Oceanospirillaceae</taxon>
        <taxon>Oceanospirillum</taxon>
    </lineage>
</organism>
<protein>
    <submittedName>
        <fullName evidence="3">ABC transporter substrate-binding protein</fullName>
    </submittedName>
</protein>
<dbReference type="FunFam" id="3.10.105.10:FF:000005">
    <property type="entry name" value="ABC transporter substrate-binding protein"/>
    <property type="match status" value="1"/>
</dbReference>
<comment type="caution">
    <text evidence="3">The sequence shown here is derived from an EMBL/GenBank/DDBJ whole genome shotgun (WGS) entry which is preliminary data.</text>
</comment>
<keyword evidence="4" id="KW-1185">Reference proteome</keyword>
<dbReference type="Gene3D" id="3.10.105.10">
    <property type="entry name" value="Dipeptide-binding Protein, Domain 3"/>
    <property type="match status" value="1"/>
</dbReference>
<evidence type="ECO:0000313" key="3">
    <source>
        <dbReference type="EMBL" id="MBB1485869.1"/>
    </source>
</evidence>
<dbReference type="GO" id="GO:1904680">
    <property type="term" value="F:peptide transmembrane transporter activity"/>
    <property type="evidence" value="ECO:0007669"/>
    <property type="project" value="TreeGrafter"/>
</dbReference>
<proteinExistence type="predicted"/>
<feature type="domain" description="Solute-binding protein family 5" evidence="2">
    <location>
        <begin position="113"/>
        <end position="515"/>
    </location>
</feature>
<dbReference type="PANTHER" id="PTHR30290:SF64">
    <property type="entry name" value="ABC TRANSPORTER PERIPLASMIC BINDING PROTEIN"/>
    <property type="match status" value="1"/>
</dbReference>
<dbReference type="CDD" id="cd08497">
    <property type="entry name" value="MbnE-like"/>
    <property type="match status" value="1"/>
</dbReference>
<dbReference type="AlphaFoldDB" id="A0A839IMZ2"/>
<dbReference type="InterPro" id="IPR030678">
    <property type="entry name" value="Peptide/Ni-bd"/>
</dbReference>